<comment type="caution">
    <text evidence="2">The sequence shown here is derived from an EMBL/GenBank/DDBJ whole genome shotgun (WGS) entry which is preliminary data.</text>
</comment>
<dbReference type="AlphaFoldDB" id="A0A9Q1QWB0"/>
<keyword evidence="3" id="KW-1185">Reference proteome</keyword>
<keyword evidence="1" id="KW-0175">Coiled coil</keyword>
<name>A0A9Q1QWB0_9SOLA</name>
<accession>A0A9Q1QWB0</accession>
<proteinExistence type="predicted"/>
<sequence length="168" mass="18906">MHTPNGQDEAEILRIQLEAKDVEMVELREMHQHELDLIHGEYGREQSELLAKITDLQTELDKERAENAKTIQNLALITDAAQLKLLISASPSSVTIAGTGHGLTREEGYCRVLKLFAFRSSINKEKISSIVGLNGCNSQKHKEASNSLDLYKVQSRRWKERGVVNQLV</sequence>
<evidence type="ECO:0000313" key="3">
    <source>
        <dbReference type="Proteomes" id="UP001152561"/>
    </source>
</evidence>
<feature type="coiled-coil region" evidence="1">
    <location>
        <begin position="46"/>
        <end position="73"/>
    </location>
</feature>
<reference evidence="3" key="1">
    <citation type="journal article" date="2023" name="Proc. Natl. Acad. Sci. U.S.A.">
        <title>Genomic and structural basis for evolution of tropane alkaloid biosynthesis.</title>
        <authorList>
            <person name="Wanga Y.-J."/>
            <person name="Taina T."/>
            <person name="Yua J.-Y."/>
            <person name="Lia J."/>
            <person name="Xua B."/>
            <person name="Chenc J."/>
            <person name="D'Auriad J.C."/>
            <person name="Huanga J.-P."/>
            <person name="Huanga S.-X."/>
        </authorList>
    </citation>
    <scope>NUCLEOTIDE SEQUENCE [LARGE SCALE GENOMIC DNA]</scope>
    <source>
        <strain evidence="3">cv. KIB-2019</strain>
    </source>
</reference>
<protein>
    <submittedName>
        <fullName evidence="2">Uncharacterized protein</fullName>
    </submittedName>
</protein>
<organism evidence="2 3">
    <name type="scientific">Anisodus acutangulus</name>
    <dbReference type="NCBI Taxonomy" id="402998"/>
    <lineage>
        <taxon>Eukaryota</taxon>
        <taxon>Viridiplantae</taxon>
        <taxon>Streptophyta</taxon>
        <taxon>Embryophyta</taxon>
        <taxon>Tracheophyta</taxon>
        <taxon>Spermatophyta</taxon>
        <taxon>Magnoliopsida</taxon>
        <taxon>eudicotyledons</taxon>
        <taxon>Gunneridae</taxon>
        <taxon>Pentapetalae</taxon>
        <taxon>asterids</taxon>
        <taxon>lamiids</taxon>
        <taxon>Solanales</taxon>
        <taxon>Solanaceae</taxon>
        <taxon>Solanoideae</taxon>
        <taxon>Hyoscyameae</taxon>
        <taxon>Anisodus</taxon>
    </lineage>
</organism>
<dbReference type="EMBL" id="JAJAGQ010000023">
    <property type="protein sequence ID" value="KAJ8527566.1"/>
    <property type="molecule type" value="Genomic_DNA"/>
</dbReference>
<gene>
    <name evidence="2" type="ORF">K7X08_015017</name>
</gene>
<evidence type="ECO:0000313" key="2">
    <source>
        <dbReference type="EMBL" id="KAJ8527566.1"/>
    </source>
</evidence>
<evidence type="ECO:0000256" key="1">
    <source>
        <dbReference type="SAM" id="Coils"/>
    </source>
</evidence>
<dbReference type="Proteomes" id="UP001152561">
    <property type="component" value="Unassembled WGS sequence"/>
</dbReference>